<dbReference type="EMBL" id="JAXBLV010000166">
    <property type="protein sequence ID" value="MDY3560014.1"/>
    <property type="molecule type" value="Genomic_DNA"/>
</dbReference>
<sequence>MTWWDLLEAVLRLLGPKFAGLCRGLFARAQAKLVEAPEALNAAAGVARLFEALRGETWVWELAQRRRLRIAERMAGDHATELYATVRRGTPPPQMTPDEVREVELL</sequence>
<organism evidence="2 3">
    <name type="scientific">Gemmata algarum</name>
    <dbReference type="NCBI Taxonomy" id="2975278"/>
    <lineage>
        <taxon>Bacteria</taxon>
        <taxon>Pseudomonadati</taxon>
        <taxon>Planctomycetota</taxon>
        <taxon>Planctomycetia</taxon>
        <taxon>Gemmatales</taxon>
        <taxon>Gemmataceae</taxon>
        <taxon>Gemmata</taxon>
    </lineage>
</organism>
<name>A0ABU5EYJ2_9BACT</name>
<gene>
    <name evidence="2" type="ORF">R5W23_001221</name>
</gene>
<dbReference type="RefSeq" id="WP_320686674.1">
    <property type="nucleotide sequence ID" value="NZ_JAXBLV010000166.1"/>
</dbReference>
<accession>A0ABU5EYJ2</accession>
<dbReference type="Proteomes" id="UP001272242">
    <property type="component" value="Unassembled WGS sequence"/>
</dbReference>
<evidence type="ECO:0000313" key="2">
    <source>
        <dbReference type="EMBL" id="MDY3560014.1"/>
    </source>
</evidence>
<proteinExistence type="predicted"/>
<evidence type="ECO:0000256" key="1">
    <source>
        <dbReference type="SAM" id="MobiDB-lite"/>
    </source>
</evidence>
<protein>
    <submittedName>
        <fullName evidence="2">Uncharacterized protein</fullName>
    </submittedName>
</protein>
<reference evidence="3" key="1">
    <citation type="journal article" date="2023" name="Mar. Drugs">
        <title>Gemmata algarum, a Novel Planctomycete Isolated from an Algal Mat, Displays Antimicrobial Activity.</title>
        <authorList>
            <person name="Kumar G."/>
            <person name="Kallscheuer N."/>
            <person name="Kashif M."/>
            <person name="Ahamad S."/>
            <person name="Jagadeeshwari U."/>
            <person name="Pannikurungottu S."/>
            <person name="Haufschild T."/>
            <person name="Kabuu M."/>
            <person name="Sasikala C."/>
            <person name="Jogler C."/>
            <person name="Ramana C."/>
        </authorList>
    </citation>
    <scope>NUCLEOTIDE SEQUENCE [LARGE SCALE GENOMIC DNA]</scope>
    <source>
        <strain evidence="3">JC673</strain>
    </source>
</reference>
<comment type="caution">
    <text evidence="2">The sequence shown here is derived from an EMBL/GenBank/DDBJ whole genome shotgun (WGS) entry which is preliminary data.</text>
</comment>
<feature type="region of interest" description="Disordered" evidence="1">
    <location>
        <begin position="87"/>
        <end position="106"/>
    </location>
</feature>
<evidence type="ECO:0000313" key="3">
    <source>
        <dbReference type="Proteomes" id="UP001272242"/>
    </source>
</evidence>
<keyword evidence="3" id="KW-1185">Reference proteome</keyword>